<dbReference type="UniPathway" id="UPA00219"/>
<keyword evidence="13" id="KW-1185">Reference proteome</keyword>
<reference evidence="12 13" key="1">
    <citation type="submission" date="2017-02" db="EMBL/GenBank/DDBJ databases">
        <authorList>
            <person name="Peterson S.W."/>
        </authorList>
    </citation>
    <scope>NUCLEOTIDE SEQUENCE [LARGE SCALE GENOMIC DNA]</scope>
    <source>
        <strain evidence="12 13">P15</strain>
    </source>
</reference>
<dbReference type="InterPro" id="IPR018365">
    <property type="entry name" value="Cell_cycle_FtsW-rel_CS"/>
</dbReference>
<keyword evidence="2 11" id="KW-1003">Cell membrane</keyword>
<dbReference type="PROSITE" id="PS00428">
    <property type="entry name" value="FTSW_RODA_SPOVE"/>
    <property type="match status" value="1"/>
</dbReference>
<comment type="similarity">
    <text evidence="11">Belongs to the SEDS family. MrdB/RodA subfamily.</text>
</comment>
<evidence type="ECO:0000313" key="12">
    <source>
        <dbReference type="EMBL" id="SKC73019.1"/>
    </source>
</evidence>
<keyword evidence="10 11" id="KW-0961">Cell wall biogenesis/degradation</keyword>
<feature type="transmembrane region" description="Helical" evidence="11">
    <location>
        <begin position="276"/>
        <end position="297"/>
    </location>
</feature>
<organism evidence="12 13">
    <name type="scientific">Pseudoxanthomonas indica</name>
    <dbReference type="NCBI Taxonomy" id="428993"/>
    <lineage>
        <taxon>Bacteria</taxon>
        <taxon>Pseudomonadati</taxon>
        <taxon>Pseudomonadota</taxon>
        <taxon>Gammaproteobacteria</taxon>
        <taxon>Lysobacterales</taxon>
        <taxon>Lysobacteraceae</taxon>
        <taxon>Pseudoxanthomonas</taxon>
    </lineage>
</organism>
<evidence type="ECO:0000256" key="10">
    <source>
        <dbReference type="ARBA" id="ARBA00023316"/>
    </source>
</evidence>
<feature type="transmembrane region" description="Helical" evidence="11">
    <location>
        <begin position="20"/>
        <end position="39"/>
    </location>
</feature>
<keyword evidence="3 11" id="KW-0328">Glycosyltransferase</keyword>
<dbReference type="GO" id="GO:0008360">
    <property type="term" value="P:regulation of cell shape"/>
    <property type="evidence" value="ECO:0007669"/>
    <property type="project" value="UniProtKB-KW"/>
</dbReference>
<dbReference type="STRING" id="428993.SAMN06296058_2205"/>
<evidence type="ECO:0000256" key="5">
    <source>
        <dbReference type="ARBA" id="ARBA00022692"/>
    </source>
</evidence>
<dbReference type="OrthoDB" id="9768187at2"/>
<keyword evidence="7 11" id="KW-0573">Peptidoglycan synthesis</keyword>
<comment type="catalytic activity">
    <reaction evidence="11">
        <text>[GlcNAc-(1-&gt;4)-Mur2Ac(oyl-L-Ala-gamma-D-Glu-L-Lys-D-Ala-D-Ala)](n)-di-trans,octa-cis-undecaprenyl diphosphate + beta-D-GlcNAc-(1-&gt;4)-Mur2Ac(oyl-L-Ala-gamma-D-Glu-L-Lys-D-Ala-D-Ala)-di-trans,octa-cis-undecaprenyl diphosphate = [GlcNAc-(1-&gt;4)-Mur2Ac(oyl-L-Ala-gamma-D-Glu-L-Lys-D-Ala-D-Ala)](n+1)-di-trans,octa-cis-undecaprenyl diphosphate + di-trans,octa-cis-undecaprenyl diphosphate + H(+)</text>
        <dbReference type="Rhea" id="RHEA:23708"/>
        <dbReference type="Rhea" id="RHEA-COMP:9602"/>
        <dbReference type="Rhea" id="RHEA-COMP:9603"/>
        <dbReference type="ChEBI" id="CHEBI:15378"/>
        <dbReference type="ChEBI" id="CHEBI:58405"/>
        <dbReference type="ChEBI" id="CHEBI:60033"/>
        <dbReference type="ChEBI" id="CHEBI:78435"/>
        <dbReference type="EC" id="2.4.99.28"/>
    </reaction>
</comment>
<dbReference type="Pfam" id="PF01098">
    <property type="entry name" value="FTSW_RODA_SPOVE"/>
    <property type="match status" value="1"/>
</dbReference>
<keyword evidence="6 11" id="KW-0133">Cell shape</keyword>
<dbReference type="GO" id="GO:0032153">
    <property type="term" value="C:cell division site"/>
    <property type="evidence" value="ECO:0007669"/>
    <property type="project" value="TreeGrafter"/>
</dbReference>
<comment type="subcellular location">
    <subcellularLocation>
        <location evidence="11">Cell inner membrane</location>
        <topology evidence="11">Multi-pass membrane protein</topology>
    </subcellularLocation>
    <subcellularLocation>
        <location evidence="1">Membrane</location>
        <topology evidence="1">Multi-pass membrane protein</topology>
    </subcellularLocation>
</comment>
<dbReference type="HAMAP" id="MF_02079">
    <property type="entry name" value="PGT_RodA"/>
    <property type="match status" value="1"/>
</dbReference>
<dbReference type="AlphaFoldDB" id="A0A1T5LBJ6"/>
<evidence type="ECO:0000256" key="1">
    <source>
        <dbReference type="ARBA" id="ARBA00004141"/>
    </source>
</evidence>
<comment type="function">
    <text evidence="11">Peptidoglycan polymerase that is essential for cell wall elongation.</text>
</comment>
<feature type="transmembrane region" description="Helical" evidence="11">
    <location>
        <begin position="81"/>
        <end position="99"/>
    </location>
</feature>
<dbReference type="Proteomes" id="UP000190341">
    <property type="component" value="Unassembled WGS sequence"/>
</dbReference>
<dbReference type="InterPro" id="IPR001182">
    <property type="entry name" value="FtsW/RodA"/>
</dbReference>
<evidence type="ECO:0000256" key="11">
    <source>
        <dbReference type="HAMAP-Rule" id="MF_02079"/>
    </source>
</evidence>
<evidence type="ECO:0000256" key="4">
    <source>
        <dbReference type="ARBA" id="ARBA00022679"/>
    </source>
</evidence>
<sequence length="372" mass="40304">MSEILRWLFDLVRHVLRTLDWPLLGALSALMAIGLAVLYSAGGEAQGTRLVLAQGARFAVGLAAMWGLSRMSPVRLRGWTPGVFVLSLLPLLLVLFIGTGKHGRHWIDLKLFYLQPSELLKITLPMMMAWYLHREPLPPRIKTVVISCVLIAVPTGLILLQPDFGTGMLVAASGVFALLLAGLPWWWVGVGVGSVAAAAPVAWFWFLRPYQKDRILTFLNPENDPLGTGWNIIQSKIAIGGGGMAGKGWGQGSQSHLDFLPEHTTDFIFAVLSEEFGWIGVAVVLSLYLFVIARCLWIAIEARDTYSRLLAGSLGLAFFVYVIVNGGMISGLLPVVGVPMPLLSYGGTSAVSLLAGLGLVMAVRAHRPVHGY</sequence>
<feature type="transmembrane region" description="Helical" evidence="11">
    <location>
        <begin position="167"/>
        <end position="187"/>
    </location>
</feature>
<feature type="transmembrane region" description="Helical" evidence="11">
    <location>
        <begin position="309"/>
        <end position="336"/>
    </location>
</feature>
<evidence type="ECO:0000256" key="7">
    <source>
        <dbReference type="ARBA" id="ARBA00022984"/>
    </source>
</evidence>
<protein>
    <recommendedName>
        <fullName evidence="11">Peptidoglycan glycosyltransferase MrdB</fullName>
        <shortName evidence="11">PGT</shortName>
        <ecNumber evidence="11">2.4.99.28</ecNumber>
    </recommendedName>
    <alternativeName>
        <fullName evidence="11">Cell elongation protein RodA</fullName>
    </alternativeName>
    <alternativeName>
        <fullName evidence="11">Cell wall polymerase</fullName>
    </alternativeName>
    <alternativeName>
        <fullName evidence="11">Peptidoglycan polymerase</fullName>
        <shortName evidence="11">PG polymerase</shortName>
    </alternativeName>
</protein>
<feature type="transmembrane region" description="Helical" evidence="11">
    <location>
        <begin position="144"/>
        <end position="160"/>
    </location>
</feature>
<evidence type="ECO:0000256" key="6">
    <source>
        <dbReference type="ARBA" id="ARBA00022960"/>
    </source>
</evidence>
<proteinExistence type="inferred from homology"/>
<keyword evidence="9 11" id="KW-0472">Membrane</keyword>
<accession>A0A1T5LBJ6</accession>
<dbReference type="GO" id="GO:0051301">
    <property type="term" value="P:cell division"/>
    <property type="evidence" value="ECO:0007669"/>
    <property type="project" value="InterPro"/>
</dbReference>
<dbReference type="InterPro" id="IPR011923">
    <property type="entry name" value="RodA/MrdB"/>
</dbReference>
<evidence type="ECO:0000256" key="2">
    <source>
        <dbReference type="ARBA" id="ARBA00022475"/>
    </source>
</evidence>
<name>A0A1T5LBJ6_9GAMM</name>
<dbReference type="NCBIfam" id="TIGR02210">
    <property type="entry name" value="rodA_shape"/>
    <property type="match status" value="1"/>
</dbReference>
<dbReference type="GO" id="GO:0009252">
    <property type="term" value="P:peptidoglycan biosynthetic process"/>
    <property type="evidence" value="ECO:0007669"/>
    <property type="project" value="UniProtKB-UniRule"/>
</dbReference>
<evidence type="ECO:0000256" key="3">
    <source>
        <dbReference type="ARBA" id="ARBA00022676"/>
    </source>
</evidence>
<keyword evidence="4 11" id="KW-0808">Transferase</keyword>
<dbReference type="GO" id="GO:0015648">
    <property type="term" value="F:lipid-linked peptidoglycan transporter activity"/>
    <property type="evidence" value="ECO:0007669"/>
    <property type="project" value="TreeGrafter"/>
</dbReference>
<dbReference type="PANTHER" id="PTHR30474">
    <property type="entry name" value="CELL CYCLE PROTEIN"/>
    <property type="match status" value="1"/>
</dbReference>
<dbReference type="RefSeq" id="WP_079724587.1">
    <property type="nucleotide sequence ID" value="NZ_BMCL01000001.1"/>
</dbReference>
<dbReference type="EC" id="2.4.99.28" evidence="11"/>
<evidence type="ECO:0000313" key="13">
    <source>
        <dbReference type="Proteomes" id="UP000190341"/>
    </source>
</evidence>
<dbReference type="PANTHER" id="PTHR30474:SF1">
    <property type="entry name" value="PEPTIDOGLYCAN GLYCOSYLTRANSFERASE MRDB"/>
    <property type="match status" value="1"/>
</dbReference>
<gene>
    <name evidence="11" type="primary">mrdB</name>
    <name evidence="11" type="synonym">rodA</name>
    <name evidence="12" type="ORF">SAMN06296058_2205</name>
</gene>
<dbReference type="EMBL" id="FUZV01000002">
    <property type="protein sequence ID" value="SKC73019.1"/>
    <property type="molecule type" value="Genomic_DNA"/>
</dbReference>
<dbReference type="GO" id="GO:0005886">
    <property type="term" value="C:plasma membrane"/>
    <property type="evidence" value="ECO:0007669"/>
    <property type="project" value="UniProtKB-SubCell"/>
</dbReference>
<comment type="pathway">
    <text evidence="11">Cell wall biogenesis; peptidoglycan biosynthesis.</text>
</comment>
<keyword evidence="8 11" id="KW-1133">Transmembrane helix</keyword>
<evidence type="ECO:0000256" key="8">
    <source>
        <dbReference type="ARBA" id="ARBA00022989"/>
    </source>
</evidence>
<feature type="transmembrane region" description="Helical" evidence="11">
    <location>
        <begin position="342"/>
        <end position="363"/>
    </location>
</feature>
<evidence type="ECO:0000256" key="9">
    <source>
        <dbReference type="ARBA" id="ARBA00023136"/>
    </source>
</evidence>
<keyword evidence="5 11" id="KW-0812">Transmembrane</keyword>
<dbReference type="GO" id="GO:0071555">
    <property type="term" value="P:cell wall organization"/>
    <property type="evidence" value="ECO:0007669"/>
    <property type="project" value="UniProtKB-KW"/>
</dbReference>
<keyword evidence="11" id="KW-0997">Cell inner membrane</keyword>
<dbReference type="GO" id="GO:0008955">
    <property type="term" value="F:peptidoglycan glycosyltransferase activity"/>
    <property type="evidence" value="ECO:0007669"/>
    <property type="project" value="UniProtKB-UniRule"/>
</dbReference>